<sequence>MKRFFYLLLLFSVLFSSCDEGCDKIDLTLVNWNGCGDFIVFDTITLPNHEFTYINVTVDREKLNLSGNYKSFEIHQNEHIFSDITKYNKQSHDFCKDYPVDGLEVENLWWTKEGTVEIRIVHDKNECEDNYVVTLILKNVTYIDSNGHEIILKEKIIENVLAGYKVG</sequence>
<dbReference type="EMBL" id="RZNH01000020">
    <property type="protein sequence ID" value="NOU60638.1"/>
    <property type="molecule type" value="Genomic_DNA"/>
</dbReference>
<dbReference type="Proteomes" id="UP000732105">
    <property type="component" value="Unassembled WGS sequence"/>
</dbReference>
<gene>
    <name evidence="2" type="ORF">ELS83_12480</name>
</gene>
<organism evidence="2 3">
    <name type="scientific">Marinifilum caeruleilacunae</name>
    <dbReference type="NCBI Taxonomy" id="2499076"/>
    <lineage>
        <taxon>Bacteria</taxon>
        <taxon>Pseudomonadati</taxon>
        <taxon>Bacteroidota</taxon>
        <taxon>Bacteroidia</taxon>
        <taxon>Marinilabiliales</taxon>
        <taxon>Marinifilaceae</taxon>
    </lineage>
</organism>
<protein>
    <recommendedName>
        <fullName evidence="4">Lipoprotein</fullName>
    </recommendedName>
</protein>
<proteinExistence type="predicted"/>
<evidence type="ECO:0008006" key="4">
    <source>
        <dbReference type="Google" id="ProtNLM"/>
    </source>
</evidence>
<evidence type="ECO:0000313" key="3">
    <source>
        <dbReference type="Proteomes" id="UP000732105"/>
    </source>
</evidence>
<evidence type="ECO:0000313" key="2">
    <source>
        <dbReference type="EMBL" id="NOU60638.1"/>
    </source>
</evidence>
<feature type="signal peptide" evidence="1">
    <location>
        <begin position="1"/>
        <end position="21"/>
    </location>
</feature>
<name>A0ABX1WXL9_9BACT</name>
<keyword evidence="3" id="KW-1185">Reference proteome</keyword>
<keyword evidence="1" id="KW-0732">Signal</keyword>
<comment type="caution">
    <text evidence="2">The sequence shown here is derived from an EMBL/GenBank/DDBJ whole genome shotgun (WGS) entry which is preliminary data.</text>
</comment>
<feature type="chain" id="PRO_5045224945" description="Lipoprotein" evidence="1">
    <location>
        <begin position="22"/>
        <end position="167"/>
    </location>
</feature>
<accession>A0ABX1WXL9</accession>
<dbReference type="PROSITE" id="PS51257">
    <property type="entry name" value="PROKAR_LIPOPROTEIN"/>
    <property type="match status" value="1"/>
</dbReference>
<dbReference type="RefSeq" id="WP_171595910.1">
    <property type="nucleotide sequence ID" value="NZ_RZNH01000020.1"/>
</dbReference>
<evidence type="ECO:0000256" key="1">
    <source>
        <dbReference type="SAM" id="SignalP"/>
    </source>
</evidence>
<reference evidence="2 3" key="1">
    <citation type="submission" date="2018-12" db="EMBL/GenBank/DDBJ databases">
        <title>Marinifilum JC070 sp. nov., a marine bacterium isolated from Yongle Blue Hole in the South China Sea.</title>
        <authorList>
            <person name="Fu T."/>
        </authorList>
    </citation>
    <scope>NUCLEOTIDE SEQUENCE [LARGE SCALE GENOMIC DNA]</scope>
    <source>
        <strain evidence="2 3">JC070</strain>
    </source>
</reference>